<gene>
    <name evidence="1" type="ORF">KR51_00015830</name>
</gene>
<proteinExistence type="predicted"/>
<accession>U5DJ72</accession>
<dbReference type="EMBL" id="ASSJ01000041">
    <property type="protein sequence ID" value="ERN41736.1"/>
    <property type="molecule type" value="Genomic_DNA"/>
</dbReference>
<organism evidence="1 2">
    <name type="scientific">Rubidibacter lacunae KORDI 51-2</name>
    <dbReference type="NCBI Taxonomy" id="582515"/>
    <lineage>
        <taxon>Bacteria</taxon>
        <taxon>Bacillati</taxon>
        <taxon>Cyanobacteriota</taxon>
        <taxon>Cyanophyceae</taxon>
        <taxon>Oscillatoriophycideae</taxon>
        <taxon>Chroococcales</taxon>
        <taxon>Aphanothecaceae</taxon>
        <taxon>Rubidibacter</taxon>
    </lineage>
</organism>
<protein>
    <submittedName>
        <fullName evidence="1">Uncharacterized protein</fullName>
    </submittedName>
</protein>
<reference evidence="1 2" key="1">
    <citation type="submission" date="2013-05" db="EMBL/GenBank/DDBJ databases">
        <title>Draft genome sequence of Rubidibacter lacunae KORDI 51-2.</title>
        <authorList>
            <person name="Choi D.H."/>
            <person name="Noh J.H."/>
            <person name="Kwon K.-K."/>
            <person name="Lee J.-H."/>
            <person name="Ryu J.-Y."/>
        </authorList>
    </citation>
    <scope>NUCLEOTIDE SEQUENCE [LARGE SCALE GENOMIC DNA]</scope>
    <source>
        <strain evidence="1 2">KORDI 51-2</strain>
    </source>
</reference>
<dbReference type="RefSeq" id="WP_022606295.1">
    <property type="nucleotide sequence ID" value="NZ_ASSJ01000041.1"/>
</dbReference>
<dbReference type="InParanoid" id="U5DJ72"/>
<dbReference type="Proteomes" id="UP000016960">
    <property type="component" value="Unassembled WGS sequence"/>
</dbReference>
<evidence type="ECO:0000313" key="1">
    <source>
        <dbReference type="EMBL" id="ERN41736.1"/>
    </source>
</evidence>
<sequence>MEYPTIQALANDPNKLRIPRAIAQPLNVEAIGNSSNTFGPRETSIISLKTESWRGSTGRFSRQYARIREIFKVSQGLV</sequence>
<evidence type="ECO:0000313" key="2">
    <source>
        <dbReference type="Proteomes" id="UP000016960"/>
    </source>
</evidence>
<dbReference type="AlphaFoldDB" id="U5DJ72"/>
<comment type="caution">
    <text evidence="1">The sequence shown here is derived from an EMBL/GenBank/DDBJ whole genome shotgun (WGS) entry which is preliminary data.</text>
</comment>
<name>U5DJ72_9CHRO</name>
<keyword evidence="2" id="KW-1185">Reference proteome</keyword>